<keyword evidence="8" id="KW-1185">Reference proteome</keyword>
<dbReference type="Gene3D" id="2.60.120.10">
    <property type="entry name" value="Jelly Rolls"/>
    <property type="match status" value="1"/>
</dbReference>
<dbReference type="InterPro" id="IPR000595">
    <property type="entry name" value="cNMP-bd_dom"/>
</dbReference>
<dbReference type="InterPro" id="IPR014710">
    <property type="entry name" value="RmlC-like_jellyroll"/>
</dbReference>
<evidence type="ECO:0000313" key="8">
    <source>
        <dbReference type="Proteomes" id="UP000094580"/>
    </source>
</evidence>
<dbReference type="Proteomes" id="UP000094580">
    <property type="component" value="Unassembled WGS sequence"/>
</dbReference>
<dbReference type="Gene3D" id="1.10.10.10">
    <property type="entry name" value="Winged helix-like DNA-binding domain superfamily/Winged helix DNA-binding domain"/>
    <property type="match status" value="1"/>
</dbReference>
<dbReference type="SUPFAM" id="SSF46785">
    <property type="entry name" value="Winged helix' DNA-binding domain"/>
    <property type="match status" value="1"/>
</dbReference>
<dbReference type="SMART" id="SM00419">
    <property type="entry name" value="HTH_CRP"/>
    <property type="match status" value="1"/>
</dbReference>
<evidence type="ECO:0000259" key="6">
    <source>
        <dbReference type="PROSITE" id="PS51063"/>
    </source>
</evidence>
<dbReference type="Pfam" id="PF13545">
    <property type="entry name" value="HTH_Crp_2"/>
    <property type="match status" value="1"/>
</dbReference>
<gene>
    <name evidence="7" type="ORF">BED47_01310</name>
</gene>
<sequence>MSDVIFNHFKRVPLFKDLSNEELQSIVDISHMRLYKAKSFVFLQGDKLDRVFFIHSGKIKIHITDLSGREQIVSVPRTGEMFPHVGLFRKGTFPAHAEVLKTAELIITPVADFEQILIKYPELCIKLLKFLGEKIIDLQARLVEQTLHNTYDQVIMLLLRLCKTNGVSLDKNQYKITTHFTNRELANMIGSSRETVNRTINQLRKKELITIDSEGFLVVKIEELQAEVN</sequence>
<dbReference type="SMART" id="SM00100">
    <property type="entry name" value="cNMP"/>
    <property type="match status" value="1"/>
</dbReference>
<keyword evidence="4" id="KW-0804">Transcription</keyword>
<evidence type="ECO:0000256" key="1">
    <source>
        <dbReference type="ARBA" id="ARBA00023015"/>
    </source>
</evidence>
<reference evidence="7 8" key="1">
    <citation type="submission" date="2016-07" db="EMBL/GenBank/DDBJ databases">
        <authorList>
            <person name="Townsley L."/>
            <person name="Shank E.A."/>
        </authorList>
    </citation>
    <scope>NUCLEOTIDE SEQUENCE [LARGE SCALE GENOMIC DNA]</scope>
    <source>
        <strain evidence="7 8">CH01</strain>
    </source>
</reference>
<dbReference type="PROSITE" id="PS50042">
    <property type="entry name" value="CNMP_BINDING_3"/>
    <property type="match status" value="1"/>
</dbReference>
<evidence type="ECO:0000256" key="3">
    <source>
        <dbReference type="ARBA" id="ARBA00023159"/>
    </source>
</evidence>
<accession>A0ABX2ZXB8</accession>
<dbReference type="InterPro" id="IPR018490">
    <property type="entry name" value="cNMP-bd_dom_sf"/>
</dbReference>
<comment type="caution">
    <text evidence="7">The sequence shown here is derived from an EMBL/GenBank/DDBJ whole genome shotgun (WGS) entry which is preliminary data.</text>
</comment>
<feature type="domain" description="Cyclic nucleotide-binding" evidence="5">
    <location>
        <begin position="14"/>
        <end position="134"/>
    </location>
</feature>
<evidence type="ECO:0000259" key="5">
    <source>
        <dbReference type="PROSITE" id="PS50042"/>
    </source>
</evidence>
<dbReference type="PANTHER" id="PTHR24567:SF74">
    <property type="entry name" value="HTH-TYPE TRANSCRIPTIONAL REGULATOR ARCR"/>
    <property type="match status" value="1"/>
</dbReference>
<feature type="domain" description="HTH crp-type" evidence="6">
    <location>
        <begin position="148"/>
        <end position="222"/>
    </location>
</feature>
<dbReference type="PROSITE" id="PS51063">
    <property type="entry name" value="HTH_CRP_2"/>
    <property type="match status" value="1"/>
</dbReference>
<organism evidence="7 8">
    <name type="scientific">Gottfriedia luciferensis</name>
    <dbReference type="NCBI Taxonomy" id="178774"/>
    <lineage>
        <taxon>Bacteria</taxon>
        <taxon>Bacillati</taxon>
        <taxon>Bacillota</taxon>
        <taxon>Bacilli</taxon>
        <taxon>Bacillales</taxon>
        <taxon>Bacillaceae</taxon>
        <taxon>Gottfriedia</taxon>
    </lineage>
</organism>
<name>A0ABX2ZXB8_9BACI</name>
<evidence type="ECO:0000256" key="4">
    <source>
        <dbReference type="ARBA" id="ARBA00023163"/>
    </source>
</evidence>
<dbReference type="InterPro" id="IPR050397">
    <property type="entry name" value="Env_Response_Regulators"/>
</dbReference>
<evidence type="ECO:0000256" key="2">
    <source>
        <dbReference type="ARBA" id="ARBA00023125"/>
    </source>
</evidence>
<keyword evidence="2" id="KW-0238">DNA-binding</keyword>
<dbReference type="PANTHER" id="PTHR24567">
    <property type="entry name" value="CRP FAMILY TRANSCRIPTIONAL REGULATORY PROTEIN"/>
    <property type="match status" value="1"/>
</dbReference>
<keyword evidence="1" id="KW-0805">Transcription regulation</keyword>
<dbReference type="InterPro" id="IPR012318">
    <property type="entry name" value="HTH_CRP"/>
</dbReference>
<dbReference type="EMBL" id="MDKC01000001">
    <property type="protein sequence ID" value="ODG93836.1"/>
    <property type="molecule type" value="Genomic_DNA"/>
</dbReference>
<evidence type="ECO:0000313" key="7">
    <source>
        <dbReference type="EMBL" id="ODG93836.1"/>
    </source>
</evidence>
<dbReference type="RefSeq" id="WP_069032017.1">
    <property type="nucleotide sequence ID" value="NZ_MDKC01000001.1"/>
</dbReference>
<dbReference type="SUPFAM" id="SSF51206">
    <property type="entry name" value="cAMP-binding domain-like"/>
    <property type="match status" value="1"/>
</dbReference>
<protein>
    <submittedName>
        <fullName evidence="7">Crp/Fnr family transcriptional regulator</fullName>
    </submittedName>
</protein>
<dbReference type="CDD" id="cd00038">
    <property type="entry name" value="CAP_ED"/>
    <property type="match status" value="1"/>
</dbReference>
<keyword evidence="3" id="KW-0010">Activator</keyword>
<dbReference type="PRINTS" id="PR00034">
    <property type="entry name" value="HTHCRP"/>
</dbReference>
<dbReference type="Pfam" id="PF00027">
    <property type="entry name" value="cNMP_binding"/>
    <property type="match status" value="1"/>
</dbReference>
<proteinExistence type="predicted"/>
<dbReference type="InterPro" id="IPR036390">
    <property type="entry name" value="WH_DNA-bd_sf"/>
</dbReference>
<dbReference type="InterPro" id="IPR036388">
    <property type="entry name" value="WH-like_DNA-bd_sf"/>
</dbReference>